<dbReference type="PROSITE" id="PS50112">
    <property type="entry name" value="PAS"/>
    <property type="match status" value="1"/>
</dbReference>
<dbReference type="SUPFAM" id="SSF141868">
    <property type="entry name" value="EAL domain-like"/>
    <property type="match status" value="1"/>
</dbReference>
<evidence type="ECO:0000313" key="5">
    <source>
        <dbReference type="EMBL" id="PZA16657.1"/>
    </source>
</evidence>
<dbReference type="OrthoDB" id="9813903at2"/>
<evidence type="ECO:0000259" key="4">
    <source>
        <dbReference type="PROSITE" id="PS50887"/>
    </source>
</evidence>
<dbReference type="InterPro" id="IPR000160">
    <property type="entry name" value="GGDEF_dom"/>
</dbReference>
<evidence type="ECO:0000259" key="3">
    <source>
        <dbReference type="PROSITE" id="PS50883"/>
    </source>
</evidence>
<dbReference type="NCBIfam" id="TIGR00254">
    <property type="entry name" value="GGDEF"/>
    <property type="match status" value="1"/>
</dbReference>
<reference evidence="5 6" key="1">
    <citation type="submission" date="2018-06" db="EMBL/GenBank/DDBJ databases">
        <title>Azoarcus communis strain SWub3 genome.</title>
        <authorList>
            <person name="Zorraquino Salvo V."/>
            <person name="Toubiana D."/>
            <person name="Blumwald E."/>
        </authorList>
    </citation>
    <scope>NUCLEOTIDE SEQUENCE [LARGE SCALE GENOMIC DNA]</scope>
    <source>
        <strain evidence="5 6">SWub3</strain>
    </source>
</reference>
<dbReference type="InterPro" id="IPR052155">
    <property type="entry name" value="Biofilm_reg_signaling"/>
</dbReference>
<dbReference type="Pfam" id="PF00563">
    <property type="entry name" value="EAL"/>
    <property type="match status" value="1"/>
</dbReference>
<dbReference type="Pfam" id="PF13426">
    <property type="entry name" value="PAS_9"/>
    <property type="match status" value="1"/>
</dbReference>
<dbReference type="RefSeq" id="WP_110524503.1">
    <property type="nucleotide sequence ID" value="NZ_QKOE01000006.1"/>
</dbReference>
<dbReference type="InterPro" id="IPR001633">
    <property type="entry name" value="EAL_dom"/>
</dbReference>
<dbReference type="Gene3D" id="3.30.450.20">
    <property type="entry name" value="PAS domain"/>
    <property type="match status" value="1"/>
</dbReference>
<dbReference type="SUPFAM" id="SSF55073">
    <property type="entry name" value="Nucleotide cyclase"/>
    <property type="match status" value="1"/>
</dbReference>
<evidence type="ECO:0000259" key="2">
    <source>
        <dbReference type="PROSITE" id="PS50112"/>
    </source>
</evidence>
<dbReference type="CDD" id="cd01948">
    <property type="entry name" value="EAL"/>
    <property type="match status" value="1"/>
</dbReference>
<dbReference type="CDD" id="cd01949">
    <property type="entry name" value="GGDEF"/>
    <property type="match status" value="1"/>
</dbReference>
<dbReference type="InterPro" id="IPR035965">
    <property type="entry name" value="PAS-like_dom_sf"/>
</dbReference>
<protein>
    <recommendedName>
        <fullName evidence="7">GGDEF domain-containing protein</fullName>
    </recommendedName>
</protein>
<dbReference type="SMART" id="SM00086">
    <property type="entry name" value="PAC"/>
    <property type="match status" value="1"/>
</dbReference>
<dbReference type="PANTHER" id="PTHR44757:SF2">
    <property type="entry name" value="BIOFILM ARCHITECTURE MAINTENANCE PROTEIN MBAA"/>
    <property type="match status" value="1"/>
</dbReference>
<organism evidence="5 6">
    <name type="scientific">Parazoarcus communis SWub3 = DSM 12120</name>
    <dbReference type="NCBI Taxonomy" id="1121029"/>
    <lineage>
        <taxon>Bacteria</taxon>
        <taxon>Pseudomonadati</taxon>
        <taxon>Pseudomonadota</taxon>
        <taxon>Betaproteobacteria</taxon>
        <taxon>Rhodocyclales</taxon>
        <taxon>Zoogloeaceae</taxon>
        <taxon>Parazoarcus</taxon>
    </lineage>
</organism>
<evidence type="ECO:0008006" key="7">
    <source>
        <dbReference type="Google" id="ProtNLM"/>
    </source>
</evidence>
<dbReference type="Proteomes" id="UP000248259">
    <property type="component" value="Unassembled WGS sequence"/>
</dbReference>
<gene>
    <name evidence="5" type="ORF">DNK49_11155</name>
</gene>
<name>A0A323UW43_9RHOO</name>
<sequence length="777" mass="86393">MTGEVVWRRLIGRGLLLAVVGLAASVLLLMAWSSMRWDAALRESVVPLDRLAQSRYHASEAQVFTERLLRGDRSVSVELVLASLQRARHAGRSIIEPETALAGMSLGRTPSEKLMRSVGEYLAALDQVTAEVETRVRLTAAEGLSLRQIHAPLQQASLAVERVLLAELAHRRATLREIDMLNTLLVAALALLLILLRYRADVLETTAKREQERSDQRIRLHARALEGTRDGVMVTDAAERILSVNRAFLNITGYTEDALIGASSHVLRSGHHDAAFYRAMRAALVRDGHWQGEVWCRLRNGEMCPQWVSVSAVDDDDGRTSHYVAVFTDMSQVHQFEARVEHLAQYDPLTDLPNRLLIGHRLAHSIEAARRDGTGVAVLFIDLDRFKHINDALGHDCGDLLLTEVARRLQGRIRREDTLGRYGADEFVLLIEQVHDASEAATVARDILAMFNEPFALSNGEVLYAKASIGISVYPGDGETAAELLRDADAAMDRAKRDGRSIFRYYSEDLTRAANTRLALESRLRRALDEGGFRMHYQPLVCLRTGRILGAEALVRLAVTNGPPVGPGEFIPVMEDNGMIVELGRWVQREVCRQGKAWLDAGYQFDLLAVNLSPEEVRRGGVVEQLRDVLAETGFPPERFEIEITESGLMQRGEDAVEFMHQLKSLGIRLAIDDFGTGYSSLSYLKRFPVNKLKIDRSFIMALPQDQSDAQLTTTIIELARNLGLRVLAEGVETAEQQRFLAARGCDVYQGYLCSPPVPPERFEQAFLASPRAAATG</sequence>
<keyword evidence="1" id="KW-0812">Transmembrane</keyword>
<dbReference type="CDD" id="cd00130">
    <property type="entry name" value="PAS"/>
    <property type="match status" value="1"/>
</dbReference>
<feature type="transmembrane region" description="Helical" evidence="1">
    <location>
        <begin position="180"/>
        <end position="198"/>
    </location>
</feature>
<dbReference type="SMART" id="SM00052">
    <property type="entry name" value="EAL"/>
    <property type="match status" value="1"/>
</dbReference>
<dbReference type="PROSITE" id="PS50887">
    <property type="entry name" value="GGDEF"/>
    <property type="match status" value="1"/>
</dbReference>
<proteinExistence type="predicted"/>
<dbReference type="PROSITE" id="PS50883">
    <property type="entry name" value="EAL"/>
    <property type="match status" value="1"/>
</dbReference>
<keyword evidence="1" id="KW-0472">Membrane</keyword>
<evidence type="ECO:0000313" key="6">
    <source>
        <dbReference type="Proteomes" id="UP000248259"/>
    </source>
</evidence>
<dbReference type="Pfam" id="PF00990">
    <property type="entry name" value="GGDEF"/>
    <property type="match status" value="1"/>
</dbReference>
<dbReference type="SMART" id="SM00267">
    <property type="entry name" value="GGDEF"/>
    <property type="match status" value="1"/>
</dbReference>
<accession>A0A323UW43</accession>
<keyword evidence="1" id="KW-1133">Transmembrane helix</keyword>
<dbReference type="PANTHER" id="PTHR44757">
    <property type="entry name" value="DIGUANYLATE CYCLASE DGCP"/>
    <property type="match status" value="1"/>
</dbReference>
<comment type="caution">
    <text evidence="5">The sequence shown here is derived from an EMBL/GenBank/DDBJ whole genome shotgun (WGS) entry which is preliminary data.</text>
</comment>
<keyword evidence="6" id="KW-1185">Reference proteome</keyword>
<dbReference type="InterPro" id="IPR043128">
    <property type="entry name" value="Rev_trsase/Diguanyl_cyclase"/>
</dbReference>
<evidence type="ECO:0000256" key="1">
    <source>
        <dbReference type="SAM" id="Phobius"/>
    </source>
</evidence>
<feature type="domain" description="EAL" evidence="3">
    <location>
        <begin position="517"/>
        <end position="771"/>
    </location>
</feature>
<dbReference type="InterPro" id="IPR035919">
    <property type="entry name" value="EAL_sf"/>
</dbReference>
<dbReference type="SMART" id="SM00091">
    <property type="entry name" value="PAS"/>
    <property type="match status" value="1"/>
</dbReference>
<dbReference type="AlphaFoldDB" id="A0A323UW43"/>
<dbReference type="EMBL" id="QKOE01000006">
    <property type="protein sequence ID" value="PZA16657.1"/>
    <property type="molecule type" value="Genomic_DNA"/>
</dbReference>
<feature type="domain" description="PAS" evidence="2">
    <location>
        <begin position="217"/>
        <end position="261"/>
    </location>
</feature>
<dbReference type="Gene3D" id="3.30.70.270">
    <property type="match status" value="1"/>
</dbReference>
<dbReference type="InterPro" id="IPR029787">
    <property type="entry name" value="Nucleotide_cyclase"/>
</dbReference>
<dbReference type="InterPro" id="IPR000014">
    <property type="entry name" value="PAS"/>
</dbReference>
<dbReference type="NCBIfam" id="TIGR00229">
    <property type="entry name" value="sensory_box"/>
    <property type="match status" value="1"/>
</dbReference>
<dbReference type="InterPro" id="IPR001610">
    <property type="entry name" value="PAC"/>
</dbReference>
<dbReference type="Gene3D" id="3.20.20.450">
    <property type="entry name" value="EAL domain"/>
    <property type="match status" value="1"/>
</dbReference>
<feature type="domain" description="GGDEF" evidence="4">
    <location>
        <begin position="374"/>
        <end position="508"/>
    </location>
</feature>
<dbReference type="SUPFAM" id="SSF55785">
    <property type="entry name" value="PYP-like sensor domain (PAS domain)"/>
    <property type="match status" value="1"/>
</dbReference>
<feature type="transmembrane region" description="Helical" evidence="1">
    <location>
        <begin position="12"/>
        <end position="32"/>
    </location>
</feature>